<evidence type="ECO:0000313" key="3">
    <source>
        <dbReference type="Proteomes" id="UP000232638"/>
    </source>
</evidence>
<gene>
    <name evidence="2" type="ORF">THSYN_12290</name>
</gene>
<sequence>MKQNRIVAFHLVLLGALSLPVAGATSEPDSGLVAWMGRLQYYVHKLGLAVSAQNRPLQGFYVHEVEEVIEEVEKIEECDGIAIGRLLTANLTPAFEALEQAVEVGDQGRVDTAYDDLLAACNRCHKAANRPYLQIQRRTDNPYLQDFSPAP</sequence>
<dbReference type="SUPFAM" id="SSF47175">
    <property type="entry name" value="Cytochromes"/>
    <property type="match status" value="1"/>
</dbReference>
<dbReference type="EMBL" id="CP020370">
    <property type="protein sequence ID" value="AUB81664.1"/>
    <property type="molecule type" value="Genomic_DNA"/>
</dbReference>
<feature type="chain" id="PRO_5014836746" description="Cytochrome c domain-containing protein" evidence="1">
    <location>
        <begin position="24"/>
        <end position="151"/>
    </location>
</feature>
<dbReference type="AlphaFoldDB" id="A0A2K8U7Z0"/>
<reference evidence="2 3" key="1">
    <citation type="submission" date="2017-03" db="EMBL/GenBank/DDBJ databases">
        <title>Complete genome sequence of Candidatus 'Thiodictyon syntrophicum' sp. nov. strain Cad16T, a photolithoautotroph purple sulfur bacterium isolated from an alpine meromictic lake.</title>
        <authorList>
            <person name="Luedin S.M."/>
            <person name="Pothier J.F."/>
            <person name="Danza F."/>
            <person name="Storelli N."/>
            <person name="Wittwer M."/>
            <person name="Tonolla M."/>
        </authorList>
    </citation>
    <scope>NUCLEOTIDE SEQUENCE [LARGE SCALE GENOMIC DNA]</scope>
    <source>
        <strain evidence="2 3">Cad16T</strain>
    </source>
</reference>
<dbReference type="GO" id="GO:0005506">
    <property type="term" value="F:iron ion binding"/>
    <property type="evidence" value="ECO:0007669"/>
    <property type="project" value="InterPro"/>
</dbReference>
<dbReference type="InterPro" id="IPR010980">
    <property type="entry name" value="Cyt_c/b562"/>
</dbReference>
<dbReference type="KEGG" id="tsy:THSYN_12290"/>
<evidence type="ECO:0000256" key="1">
    <source>
        <dbReference type="SAM" id="SignalP"/>
    </source>
</evidence>
<evidence type="ECO:0008006" key="4">
    <source>
        <dbReference type="Google" id="ProtNLM"/>
    </source>
</evidence>
<dbReference type="GO" id="GO:0022900">
    <property type="term" value="P:electron transport chain"/>
    <property type="evidence" value="ECO:0007669"/>
    <property type="project" value="InterPro"/>
</dbReference>
<organism evidence="2 3">
    <name type="scientific">Candidatus Thiodictyon syntrophicum</name>
    <dbReference type="NCBI Taxonomy" id="1166950"/>
    <lineage>
        <taxon>Bacteria</taxon>
        <taxon>Pseudomonadati</taxon>
        <taxon>Pseudomonadota</taxon>
        <taxon>Gammaproteobacteria</taxon>
        <taxon>Chromatiales</taxon>
        <taxon>Chromatiaceae</taxon>
        <taxon>Thiodictyon</taxon>
    </lineage>
</organism>
<feature type="signal peptide" evidence="1">
    <location>
        <begin position="1"/>
        <end position="23"/>
    </location>
</feature>
<proteinExistence type="predicted"/>
<keyword evidence="1" id="KW-0732">Signal</keyword>
<dbReference type="Proteomes" id="UP000232638">
    <property type="component" value="Chromosome"/>
</dbReference>
<dbReference type="OrthoDB" id="6402114at2"/>
<keyword evidence="3" id="KW-1185">Reference proteome</keyword>
<dbReference type="RefSeq" id="WP_100919426.1">
    <property type="nucleotide sequence ID" value="NZ_CP020370.1"/>
</dbReference>
<name>A0A2K8U7Z0_9GAMM</name>
<dbReference type="GO" id="GO:0020037">
    <property type="term" value="F:heme binding"/>
    <property type="evidence" value="ECO:0007669"/>
    <property type="project" value="InterPro"/>
</dbReference>
<evidence type="ECO:0000313" key="2">
    <source>
        <dbReference type="EMBL" id="AUB81664.1"/>
    </source>
</evidence>
<dbReference type="GO" id="GO:0009055">
    <property type="term" value="F:electron transfer activity"/>
    <property type="evidence" value="ECO:0007669"/>
    <property type="project" value="InterPro"/>
</dbReference>
<accession>A0A2K8U7Z0</accession>
<protein>
    <recommendedName>
        <fullName evidence="4">Cytochrome c domain-containing protein</fullName>
    </recommendedName>
</protein>